<dbReference type="GO" id="GO:0005886">
    <property type="term" value="C:plasma membrane"/>
    <property type="evidence" value="ECO:0007669"/>
    <property type="project" value="UniProtKB-SubCell"/>
</dbReference>
<accession>A0A9Q0J0T7</accession>
<dbReference type="SMART" id="SM00220">
    <property type="entry name" value="S_TKc"/>
    <property type="match status" value="1"/>
</dbReference>
<dbReference type="Proteomes" id="UP001141552">
    <property type="component" value="Unassembled WGS sequence"/>
</dbReference>
<dbReference type="SUPFAM" id="SSF56112">
    <property type="entry name" value="Protein kinase-like (PK-like)"/>
    <property type="match status" value="2"/>
</dbReference>
<gene>
    <name evidence="2" type="ORF">Tsubulata_027848</name>
</gene>
<dbReference type="GO" id="GO:0005524">
    <property type="term" value="F:ATP binding"/>
    <property type="evidence" value="ECO:0007669"/>
    <property type="project" value="InterPro"/>
</dbReference>
<dbReference type="OrthoDB" id="1711336at2759"/>
<dbReference type="PROSITE" id="PS50011">
    <property type="entry name" value="PROTEIN_KINASE_DOM"/>
    <property type="match status" value="1"/>
</dbReference>
<feature type="domain" description="Protein kinase" evidence="1">
    <location>
        <begin position="1"/>
        <end position="191"/>
    </location>
</feature>
<evidence type="ECO:0000313" key="3">
    <source>
        <dbReference type="Proteomes" id="UP001141552"/>
    </source>
</evidence>
<dbReference type="EMBL" id="JAKUCV010007230">
    <property type="protein sequence ID" value="KAJ4824248.1"/>
    <property type="molecule type" value="Genomic_DNA"/>
</dbReference>
<dbReference type="InterPro" id="IPR000719">
    <property type="entry name" value="Prot_kinase_dom"/>
</dbReference>
<dbReference type="InterPro" id="IPR050823">
    <property type="entry name" value="Plant_Ser_Thr_Prot_Kinase"/>
</dbReference>
<organism evidence="2 3">
    <name type="scientific">Turnera subulata</name>
    <dbReference type="NCBI Taxonomy" id="218843"/>
    <lineage>
        <taxon>Eukaryota</taxon>
        <taxon>Viridiplantae</taxon>
        <taxon>Streptophyta</taxon>
        <taxon>Embryophyta</taxon>
        <taxon>Tracheophyta</taxon>
        <taxon>Spermatophyta</taxon>
        <taxon>Magnoliopsida</taxon>
        <taxon>eudicotyledons</taxon>
        <taxon>Gunneridae</taxon>
        <taxon>Pentapetalae</taxon>
        <taxon>rosids</taxon>
        <taxon>fabids</taxon>
        <taxon>Malpighiales</taxon>
        <taxon>Passifloraceae</taxon>
        <taxon>Turnera</taxon>
    </lineage>
</organism>
<dbReference type="PANTHER" id="PTHR45621">
    <property type="entry name" value="OS01G0588500 PROTEIN-RELATED"/>
    <property type="match status" value="1"/>
</dbReference>
<keyword evidence="3" id="KW-1185">Reference proteome</keyword>
<dbReference type="InterPro" id="IPR011009">
    <property type="entry name" value="Kinase-like_dom_sf"/>
</dbReference>
<protein>
    <recommendedName>
        <fullName evidence="1">Protein kinase domain-containing protein</fullName>
    </recommendedName>
</protein>
<dbReference type="Gene3D" id="1.10.510.10">
    <property type="entry name" value="Transferase(Phosphotransferase) domain 1"/>
    <property type="match status" value="2"/>
</dbReference>
<dbReference type="AlphaFoldDB" id="A0A9Q0J0T7"/>
<sequence>MRIKVALGVASLLKFLHAEHPDFPYLIRNLAASHIMLDQEQEPVLFDFSMISGGILYDKRNILYEHANGCHGYVDPASACPGAWSDKCDVFSYGVLLLQLVSKVEDLQKVGTGDKQTIFDWAWREYKSQKSGSSKLNFSLVHPSLESDSLFNYDDGVKVTKLALQCVHNDPRKRPSMKQVYSHLVKLHVALSIAAIQGEGLKLGGGVSNPQADKVSGRRHLQEDNNLKFFSYDELRMFTNDFSNKNRIDDFQYGKIFHGTIQDKQVVVKIWKFDGNYWVSRHDNQLRLRDEIILLQHPQLICHPNLVRLIGYCREDVGYSAEDKYIGIVYDLKAVDTLFNLILKDPQACDVYAYGIVLVNMLCKKVFNVEAWVAGDLYDNVVEWVEEEYKAKLLSSYSEWSLEHQSFARDTGYYSRDAVEVSKLALQCVECNHHDRPTMDQVVKRLMKLHVVHTHAYELCISQVQDTSNQKKRYA</sequence>
<dbReference type="Gene3D" id="3.30.200.20">
    <property type="entry name" value="Phosphorylase Kinase, domain 1"/>
    <property type="match status" value="1"/>
</dbReference>
<reference evidence="2" key="1">
    <citation type="submission" date="2022-02" db="EMBL/GenBank/DDBJ databases">
        <authorList>
            <person name="Henning P.M."/>
            <person name="McCubbin A.G."/>
            <person name="Shore J.S."/>
        </authorList>
    </citation>
    <scope>NUCLEOTIDE SEQUENCE</scope>
    <source>
        <strain evidence="2">F60SS</strain>
        <tissue evidence="2">Leaves</tissue>
    </source>
</reference>
<comment type="caution">
    <text evidence="2">The sequence shown here is derived from an EMBL/GenBank/DDBJ whole genome shotgun (WGS) entry which is preliminary data.</text>
</comment>
<evidence type="ECO:0000313" key="2">
    <source>
        <dbReference type="EMBL" id="KAJ4824248.1"/>
    </source>
</evidence>
<dbReference type="GO" id="GO:0004672">
    <property type="term" value="F:protein kinase activity"/>
    <property type="evidence" value="ECO:0007669"/>
    <property type="project" value="InterPro"/>
</dbReference>
<evidence type="ECO:0000259" key="1">
    <source>
        <dbReference type="PROSITE" id="PS50011"/>
    </source>
</evidence>
<proteinExistence type="predicted"/>
<name>A0A9Q0J0T7_9ROSI</name>
<reference evidence="2" key="2">
    <citation type="journal article" date="2023" name="Plants (Basel)">
        <title>Annotation of the Turnera subulata (Passifloraceae) Draft Genome Reveals the S-Locus Evolved after the Divergence of Turneroideae from Passifloroideae in a Stepwise Manner.</title>
        <authorList>
            <person name="Henning P.M."/>
            <person name="Roalson E.H."/>
            <person name="Mir W."/>
            <person name="McCubbin A.G."/>
            <person name="Shore J.S."/>
        </authorList>
    </citation>
    <scope>NUCLEOTIDE SEQUENCE</scope>
    <source>
        <strain evidence="2">F60SS</strain>
    </source>
</reference>
<dbReference type="Pfam" id="PF00069">
    <property type="entry name" value="Pkinase"/>
    <property type="match status" value="1"/>
</dbReference>